<dbReference type="EMBL" id="QJNS01000218">
    <property type="protein sequence ID" value="RYO82368.1"/>
    <property type="molecule type" value="Genomic_DNA"/>
</dbReference>
<keyword evidence="2" id="KW-1185">Reference proteome</keyword>
<comment type="caution">
    <text evidence="1">The sequence shown here is derived from an EMBL/GenBank/DDBJ whole genome shotgun (WGS) entry which is preliminary data.</text>
</comment>
<organism evidence="1 2">
    <name type="scientific">Monosporascus cannonballus</name>
    <dbReference type="NCBI Taxonomy" id="155416"/>
    <lineage>
        <taxon>Eukaryota</taxon>
        <taxon>Fungi</taxon>
        <taxon>Dikarya</taxon>
        <taxon>Ascomycota</taxon>
        <taxon>Pezizomycotina</taxon>
        <taxon>Sordariomycetes</taxon>
        <taxon>Xylariomycetidae</taxon>
        <taxon>Xylariales</taxon>
        <taxon>Xylariales incertae sedis</taxon>
        <taxon>Monosporascus</taxon>
    </lineage>
</organism>
<evidence type="ECO:0008006" key="3">
    <source>
        <dbReference type="Google" id="ProtNLM"/>
    </source>
</evidence>
<reference evidence="1 2" key="1">
    <citation type="submission" date="2018-06" db="EMBL/GenBank/DDBJ databases">
        <title>Complete Genomes of Monosporascus.</title>
        <authorList>
            <person name="Robinson A.J."/>
            <person name="Natvig D.O."/>
        </authorList>
    </citation>
    <scope>NUCLEOTIDE SEQUENCE [LARGE SCALE GENOMIC DNA]</scope>
    <source>
        <strain evidence="1 2">CBS 609.92</strain>
    </source>
</reference>
<sequence length="271" mass="30889">MLPYPEEPVMPSGPSTDAEALSSALDYHQLTQHNLSTDEDPFAYLNYFDTAFLIDDSESMLSHWGEVEMLLQRIADICIKHDKNGIDIYFVNHRPRSDWFHHNYGYKNIGCTTGMLEFHDNVAGIFNNVRPRGKCRLGAALWAIFNNYMTDLKMCRHATKHKKLIRPLNLIIITAGHIYDNLFNTLTRVAKELDKLDAPRHQVGVQFFYLGNDPHNQKGLEFADDQLHKEENTRDIVDMATWSGKPGELSAEVVLKTVLGSVRKSLDETPG</sequence>
<dbReference type="Gene3D" id="3.40.50.410">
    <property type="entry name" value="von Willebrand factor, type A domain"/>
    <property type="match status" value="1"/>
</dbReference>
<evidence type="ECO:0000313" key="1">
    <source>
        <dbReference type="EMBL" id="RYO82368.1"/>
    </source>
</evidence>
<dbReference type="PANTHER" id="PTHR34706">
    <property type="entry name" value="SLR1338 PROTEIN"/>
    <property type="match status" value="1"/>
</dbReference>
<dbReference type="InterPro" id="IPR036465">
    <property type="entry name" value="vWFA_dom_sf"/>
</dbReference>
<dbReference type="PANTHER" id="PTHR34706:SF1">
    <property type="entry name" value="VWFA DOMAIN-CONTAINING PROTEIN"/>
    <property type="match status" value="1"/>
</dbReference>
<evidence type="ECO:0000313" key="2">
    <source>
        <dbReference type="Proteomes" id="UP000294003"/>
    </source>
</evidence>
<name>A0ABY0H1U3_9PEZI</name>
<accession>A0ABY0H1U3</accession>
<proteinExistence type="predicted"/>
<dbReference type="SUPFAM" id="SSF53300">
    <property type="entry name" value="vWA-like"/>
    <property type="match status" value="1"/>
</dbReference>
<gene>
    <name evidence="1" type="ORF">DL762_006641</name>
</gene>
<dbReference type="Proteomes" id="UP000294003">
    <property type="component" value="Unassembled WGS sequence"/>
</dbReference>
<protein>
    <recommendedName>
        <fullName evidence="3">VWFA domain-containing protein</fullName>
    </recommendedName>
</protein>